<comment type="caution">
    <text evidence="1">The sequence shown here is derived from an EMBL/GenBank/DDBJ whole genome shotgun (WGS) entry which is preliminary data.</text>
</comment>
<dbReference type="InterPro" id="IPR008042">
    <property type="entry name" value="Retrotrans_Pao"/>
</dbReference>
<dbReference type="Pfam" id="PF05380">
    <property type="entry name" value="Peptidase_A17"/>
    <property type="match status" value="1"/>
</dbReference>
<protein>
    <recommendedName>
        <fullName evidence="3">RNase H type-1 domain-containing protein</fullName>
    </recommendedName>
</protein>
<dbReference type="Proteomes" id="UP001314205">
    <property type="component" value="Unassembled WGS sequence"/>
</dbReference>
<organism evidence="1 2">
    <name type="scientific">Parnassius mnemosyne</name>
    <name type="common">clouded apollo</name>
    <dbReference type="NCBI Taxonomy" id="213953"/>
    <lineage>
        <taxon>Eukaryota</taxon>
        <taxon>Metazoa</taxon>
        <taxon>Ecdysozoa</taxon>
        <taxon>Arthropoda</taxon>
        <taxon>Hexapoda</taxon>
        <taxon>Insecta</taxon>
        <taxon>Pterygota</taxon>
        <taxon>Neoptera</taxon>
        <taxon>Endopterygota</taxon>
        <taxon>Lepidoptera</taxon>
        <taxon>Glossata</taxon>
        <taxon>Ditrysia</taxon>
        <taxon>Papilionoidea</taxon>
        <taxon>Papilionidae</taxon>
        <taxon>Parnassiinae</taxon>
        <taxon>Parnassini</taxon>
        <taxon>Parnassius</taxon>
        <taxon>Driopa</taxon>
    </lineage>
</organism>
<dbReference type="AlphaFoldDB" id="A0AAV1LKE3"/>
<accession>A0AAV1LKE3</accession>
<evidence type="ECO:0000313" key="1">
    <source>
        <dbReference type="EMBL" id="CAK1595940.1"/>
    </source>
</evidence>
<dbReference type="EMBL" id="CAVLGL010000093">
    <property type="protein sequence ID" value="CAK1595940.1"/>
    <property type="molecule type" value="Genomic_DNA"/>
</dbReference>
<dbReference type="PANTHER" id="PTHR47331">
    <property type="entry name" value="PHD-TYPE DOMAIN-CONTAINING PROTEIN"/>
    <property type="match status" value="1"/>
</dbReference>
<gene>
    <name evidence="1" type="ORF">PARMNEM_LOCUS15353</name>
</gene>
<sequence length="176" mass="19986">MKEWLEFESYLAKVERYVIPRWVNTRKEDKIELHVFAEASQAAYAAAVYLKSVDNNGHVCVNLVSAKTIVFSISKGVAIPRQELCAVLLATKLIYEISHIMKIPKENLYAWSDSTVVLSWINGEPSRWTTFVSNRVSEILTMIDKDKWGHVITNDNPADGASRSMSVNRILGNNLW</sequence>
<keyword evidence="2" id="KW-1185">Reference proteome</keyword>
<dbReference type="PANTHER" id="PTHR47331:SF8">
    <property type="match status" value="1"/>
</dbReference>
<evidence type="ECO:0000313" key="2">
    <source>
        <dbReference type="Proteomes" id="UP001314205"/>
    </source>
</evidence>
<reference evidence="1 2" key="1">
    <citation type="submission" date="2023-11" db="EMBL/GenBank/DDBJ databases">
        <authorList>
            <person name="Hedman E."/>
            <person name="Englund M."/>
            <person name="Stromberg M."/>
            <person name="Nyberg Akerstrom W."/>
            <person name="Nylinder S."/>
            <person name="Jareborg N."/>
            <person name="Kallberg Y."/>
            <person name="Kronander E."/>
        </authorList>
    </citation>
    <scope>NUCLEOTIDE SEQUENCE [LARGE SCALE GENOMIC DNA]</scope>
</reference>
<proteinExistence type="predicted"/>
<evidence type="ECO:0008006" key="3">
    <source>
        <dbReference type="Google" id="ProtNLM"/>
    </source>
</evidence>
<name>A0AAV1LKE3_9NEOP</name>